<dbReference type="Proteomes" id="UP000271031">
    <property type="component" value="Unassembled WGS sequence"/>
</dbReference>
<organism evidence="1 2">
    <name type="scientific">Brevibacillus fluminis</name>
    <dbReference type="NCBI Taxonomy" id="511487"/>
    <lineage>
        <taxon>Bacteria</taxon>
        <taxon>Bacillati</taxon>
        <taxon>Bacillota</taxon>
        <taxon>Bacilli</taxon>
        <taxon>Bacillales</taxon>
        <taxon>Paenibacillaceae</taxon>
        <taxon>Brevibacillus</taxon>
    </lineage>
</organism>
<gene>
    <name evidence="1" type="ORF">EDM56_06790</name>
</gene>
<protein>
    <submittedName>
        <fullName evidence="1">Uncharacterized protein</fullName>
    </submittedName>
</protein>
<keyword evidence="2" id="KW-1185">Reference proteome</keyword>
<name>A0A3M8DSX1_9BACL</name>
<evidence type="ECO:0000313" key="1">
    <source>
        <dbReference type="EMBL" id="RNB91280.1"/>
    </source>
</evidence>
<sequence>MGRKLRPKPKPIEKLPHKVFIRASGETVEMTLELRKQVGWRCAVAMVHWAKGEVENELGIR</sequence>
<dbReference type="EMBL" id="RHHQ01000006">
    <property type="protein sequence ID" value="RNB91280.1"/>
    <property type="molecule type" value="Genomic_DNA"/>
</dbReference>
<comment type="caution">
    <text evidence="1">The sequence shown here is derived from an EMBL/GenBank/DDBJ whole genome shotgun (WGS) entry which is preliminary data.</text>
</comment>
<accession>A0A3M8DSX1</accession>
<proteinExistence type="predicted"/>
<reference evidence="1 2" key="1">
    <citation type="submission" date="2018-10" db="EMBL/GenBank/DDBJ databases">
        <title>Phylogenomics of Brevibacillus.</title>
        <authorList>
            <person name="Dunlap C."/>
        </authorList>
    </citation>
    <scope>NUCLEOTIDE SEQUENCE [LARGE SCALE GENOMIC DNA]</scope>
    <source>
        <strain evidence="1 2">JCM 15716</strain>
    </source>
</reference>
<dbReference type="AlphaFoldDB" id="A0A3M8DSX1"/>
<dbReference type="RefSeq" id="WP_122917133.1">
    <property type="nucleotide sequence ID" value="NZ_RHHQ01000006.1"/>
</dbReference>
<evidence type="ECO:0000313" key="2">
    <source>
        <dbReference type="Proteomes" id="UP000271031"/>
    </source>
</evidence>